<gene>
    <name evidence="2" type="ORF">HNR23_002268</name>
</gene>
<protein>
    <recommendedName>
        <fullName evidence="4">DNA-binding protein</fullName>
    </recommendedName>
</protein>
<feature type="region of interest" description="Disordered" evidence="1">
    <location>
        <begin position="10"/>
        <end position="51"/>
    </location>
</feature>
<dbReference type="Proteomes" id="UP000546642">
    <property type="component" value="Unassembled WGS sequence"/>
</dbReference>
<name>A0A7W9YHE8_9ACTN</name>
<comment type="caution">
    <text evidence="2">The sequence shown here is derived from an EMBL/GenBank/DDBJ whole genome shotgun (WGS) entry which is preliminary data.</text>
</comment>
<sequence>MVQLVTLAEYAAARSPDPEKPLDPEKLRRTLKRHKTLPEPVGERGGEPLFDPQALDEARGIVPGWVTLAEYAAKHGLSPRTLERWPREHADIWPQPGPKRDRKATFPEEGLDRVRRRVQNVPDPVGSPEDMLTWEGVCAYLAPCTPESTMRYRRSSGLWEPGEVGADRVERWRRGRVDELQAGFWLRGKAGEGKRSG</sequence>
<evidence type="ECO:0000256" key="1">
    <source>
        <dbReference type="SAM" id="MobiDB-lite"/>
    </source>
</evidence>
<evidence type="ECO:0000313" key="2">
    <source>
        <dbReference type="EMBL" id="MBB6172208.1"/>
    </source>
</evidence>
<accession>A0A7W9YHE8</accession>
<dbReference type="EMBL" id="JACHDS010000001">
    <property type="protein sequence ID" value="MBB6172208.1"/>
    <property type="molecule type" value="Genomic_DNA"/>
</dbReference>
<evidence type="ECO:0000313" key="3">
    <source>
        <dbReference type="Proteomes" id="UP000546642"/>
    </source>
</evidence>
<keyword evidence="3" id="KW-1185">Reference proteome</keyword>
<dbReference type="AlphaFoldDB" id="A0A7W9YHE8"/>
<proteinExistence type="predicted"/>
<reference evidence="2 3" key="1">
    <citation type="submission" date="2020-08" db="EMBL/GenBank/DDBJ databases">
        <title>Sequencing the genomes of 1000 actinobacteria strains.</title>
        <authorList>
            <person name="Klenk H.-P."/>
        </authorList>
    </citation>
    <scope>NUCLEOTIDE SEQUENCE [LARGE SCALE GENOMIC DNA]</scope>
    <source>
        <strain evidence="2 3">DSM 46659</strain>
    </source>
</reference>
<feature type="compositionally biased region" description="Basic and acidic residues" evidence="1">
    <location>
        <begin position="16"/>
        <end position="28"/>
    </location>
</feature>
<dbReference type="RefSeq" id="WP_184075539.1">
    <property type="nucleotide sequence ID" value="NZ_JACHDS010000001.1"/>
</dbReference>
<organism evidence="2 3">
    <name type="scientific">Nocardiopsis mwathae</name>
    <dbReference type="NCBI Taxonomy" id="1472723"/>
    <lineage>
        <taxon>Bacteria</taxon>
        <taxon>Bacillati</taxon>
        <taxon>Actinomycetota</taxon>
        <taxon>Actinomycetes</taxon>
        <taxon>Streptosporangiales</taxon>
        <taxon>Nocardiopsidaceae</taxon>
        <taxon>Nocardiopsis</taxon>
    </lineage>
</organism>
<evidence type="ECO:0008006" key="4">
    <source>
        <dbReference type="Google" id="ProtNLM"/>
    </source>
</evidence>